<sequence length="357" mass="38694">MDVQRTFYREDHELFRTAVRRFLERDYLPRQEAHAPLERQLWLKAGREGLLCVTLPAQFGGGGDFGHAAIICEEFARAGIHERVMALHSQTIAPCIASLADEQQQQRWLPGICSGQTLLALAVSSAHGEGAWPPLAVRDGNDWLINGSTCAVGNGGDFDLLLLACQTVNVDGSTGLSLIMVERTCAGVHRTPDAPACGDAEGVALSLADVRVPFSHLLGDVGGGQAYLDAALSQEHLLSAIFSAAYLERLVDLSLDQAKRADDQGQRSWDRQNTRYQLADIKARAVALRLMVDHYLGAQLGRALTPGQVAIAAVFARQTLNSCVGHLRPQTDDKPFATGLMPGPAQWPLHEFIAEAM</sequence>
<evidence type="ECO:0000259" key="6">
    <source>
        <dbReference type="Pfam" id="PF02771"/>
    </source>
</evidence>
<keyword evidence="4" id="KW-0274">FAD</keyword>
<evidence type="ECO:0000259" key="5">
    <source>
        <dbReference type="Pfam" id="PF00441"/>
    </source>
</evidence>
<organism evidence="7">
    <name type="scientific">Pseudomonas sp. Hg7Tf</name>
    <dbReference type="NCBI Taxonomy" id="3236988"/>
    <lineage>
        <taxon>Bacteria</taxon>
        <taxon>Pseudomonadati</taxon>
        <taxon>Pseudomonadota</taxon>
        <taxon>Gammaproteobacteria</taxon>
        <taxon>Pseudomonadales</taxon>
        <taxon>Pseudomonadaceae</taxon>
        <taxon>Pseudomonas</taxon>
    </lineage>
</organism>
<evidence type="ECO:0000256" key="3">
    <source>
        <dbReference type="ARBA" id="ARBA00022630"/>
    </source>
</evidence>
<dbReference type="Gene3D" id="1.10.540.10">
    <property type="entry name" value="Acyl-CoA dehydrogenase/oxidase, N-terminal domain"/>
    <property type="match status" value="1"/>
</dbReference>
<dbReference type="InterPro" id="IPR037069">
    <property type="entry name" value="AcylCoA_DH/ox_N_sf"/>
</dbReference>
<dbReference type="SUPFAM" id="SSF56645">
    <property type="entry name" value="Acyl-CoA dehydrogenase NM domain-like"/>
    <property type="match status" value="1"/>
</dbReference>
<comment type="similarity">
    <text evidence="2">Belongs to the acyl-CoA dehydrogenase family.</text>
</comment>
<dbReference type="InterPro" id="IPR046373">
    <property type="entry name" value="Acyl-CoA_Oxase/DH_mid-dom_sf"/>
</dbReference>
<comment type="cofactor">
    <cofactor evidence="1">
        <name>FAD</name>
        <dbReference type="ChEBI" id="CHEBI:57692"/>
    </cofactor>
</comment>
<dbReference type="InterPro" id="IPR009100">
    <property type="entry name" value="AcylCoA_DH/oxidase_NM_dom_sf"/>
</dbReference>
<dbReference type="EMBL" id="CP162607">
    <property type="protein sequence ID" value="XDK38664.1"/>
    <property type="molecule type" value="Genomic_DNA"/>
</dbReference>
<reference evidence="7" key="1">
    <citation type="submission" date="2024-07" db="EMBL/GenBank/DDBJ databases">
        <title>Identification and characteristics of a novel species of coltsfoot's symbiotic bacteria.</title>
        <authorList>
            <person name="Juszczyk A."/>
            <person name="Jasielczuk I."/>
            <person name="Gurgul A."/>
            <person name="Rogala M."/>
            <person name="Kowalczyk A."/>
            <person name="Szmatola T."/>
            <person name="Kosecka-Strojek M."/>
            <person name="Arent Z."/>
            <person name="Latowski D."/>
        </authorList>
    </citation>
    <scope>NUCLEOTIDE SEQUENCE</scope>
    <source>
        <strain evidence="7">Hg7Tf</strain>
    </source>
</reference>
<keyword evidence="3" id="KW-0285">Flavoprotein</keyword>
<evidence type="ECO:0000256" key="1">
    <source>
        <dbReference type="ARBA" id="ARBA00001974"/>
    </source>
</evidence>
<feature type="domain" description="Acyl-CoA dehydrogenase/oxidase N-terminal" evidence="6">
    <location>
        <begin position="10"/>
        <end position="116"/>
    </location>
</feature>
<feature type="domain" description="Acyl-CoA dehydrogenase/oxidase C-terminal" evidence="5">
    <location>
        <begin position="223"/>
        <end position="324"/>
    </location>
</feature>
<protein>
    <submittedName>
        <fullName evidence="7">Acyl-CoA dehydrogenase family protein</fullName>
    </submittedName>
</protein>
<dbReference type="PANTHER" id="PTHR43884">
    <property type="entry name" value="ACYL-COA DEHYDROGENASE"/>
    <property type="match status" value="1"/>
</dbReference>
<dbReference type="InterPro" id="IPR036250">
    <property type="entry name" value="AcylCo_DH-like_C"/>
</dbReference>
<dbReference type="Pfam" id="PF02771">
    <property type="entry name" value="Acyl-CoA_dh_N"/>
    <property type="match status" value="1"/>
</dbReference>
<dbReference type="GO" id="GO:0003995">
    <property type="term" value="F:acyl-CoA dehydrogenase activity"/>
    <property type="evidence" value="ECO:0007669"/>
    <property type="project" value="TreeGrafter"/>
</dbReference>
<dbReference type="Gene3D" id="2.40.110.10">
    <property type="entry name" value="Butyryl-CoA Dehydrogenase, subunit A, domain 2"/>
    <property type="match status" value="1"/>
</dbReference>
<dbReference type="AlphaFoldDB" id="A0AB39I236"/>
<dbReference type="GO" id="GO:0050660">
    <property type="term" value="F:flavin adenine dinucleotide binding"/>
    <property type="evidence" value="ECO:0007669"/>
    <property type="project" value="InterPro"/>
</dbReference>
<dbReference type="InterPro" id="IPR009075">
    <property type="entry name" value="AcylCo_DH/oxidase_C"/>
</dbReference>
<evidence type="ECO:0000313" key="7">
    <source>
        <dbReference type="EMBL" id="XDK38664.1"/>
    </source>
</evidence>
<evidence type="ECO:0000256" key="2">
    <source>
        <dbReference type="ARBA" id="ARBA00009347"/>
    </source>
</evidence>
<evidence type="ECO:0000256" key="4">
    <source>
        <dbReference type="ARBA" id="ARBA00022827"/>
    </source>
</evidence>
<gene>
    <name evidence="7" type="ORF">AB4Y39_08345</name>
</gene>
<accession>A0AB39I236</accession>
<dbReference type="InterPro" id="IPR013786">
    <property type="entry name" value="AcylCoA_DH/ox_N"/>
</dbReference>
<proteinExistence type="inferred from homology"/>
<dbReference type="Pfam" id="PF00441">
    <property type="entry name" value="Acyl-CoA_dh_1"/>
    <property type="match status" value="1"/>
</dbReference>
<dbReference type="RefSeq" id="WP_274071943.1">
    <property type="nucleotide sequence ID" value="NZ_CP162607.1"/>
</dbReference>
<name>A0AB39I236_9PSED</name>
<dbReference type="SUPFAM" id="SSF47203">
    <property type="entry name" value="Acyl-CoA dehydrogenase C-terminal domain-like"/>
    <property type="match status" value="1"/>
</dbReference>
<dbReference type="PANTHER" id="PTHR43884:SF12">
    <property type="entry name" value="ISOVALERYL-COA DEHYDROGENASE, MITOCHONDRIAL-RELATED"/>
    <property type="match status" value="1"/>
</dbReference>
<dbReference type="Gene3D" id="1.20.140.10">
    <property type="entry name" value="Butyryl-CoA Dehydrogenase, subunit A, domain 3"/>
    <property type="match status" value="1"/>
</dbReference>